<dbReference type="InterPro" id="IPR013154">
    <property type="entry name" value="ADH-like_N"/>
</dbReference>
<dbReference type="Gene3D" id="3.30.465.10">
    <property type="match status" value="1"/>
</dbReference>
<dbReference type="InterPro" id="IPR036291">
    <property type="entry name" value="NAD(P)-bd_dom_sf"/>
</dbReference>
<dbReference type="InterPro" id="IPR020843">
    <property type="entry name" value="ER"/>
</dbReference>
<evidence type="ECO:0000259" key="14">
    <source>
        <dbReference type="PROSITE" id="PS51387"/>
    </source>
</evidence>
<keyword evidence="9 12" id="KW-0862">Zinc</keyword>
<keyword evidence="11" id="KW-0520">NAD</keyword>
<dbReference type="SUPFAM" id="SSF51735">
    <property type="entry name" value="NAD(P)-binding Rossmann-fold domains"/>
    <property type="match status" value="1"/>
</dbReference>
<dbReference type="SMART" id="SM00829">
    <property type="entry name" value="PKS_ER"/>
    <property type="match status" value="1"/>
</dbReference>
<dbReference type="PANTHER" id="PTHR11748">
    <property type="entry name" value="D-LACTATE DEHYDROGENASE"/>
    <property type="match status" value="1"/>
</dbReference>
<evidence type="ECO:0000256" key="3">
    <source>
        <dbReference type="ARBA" id="ARBA00004921"/>
    </source>
</evidence>
<dbReference type="GeneID" id="89981038"/>
<dbReference type="FunFam" id="3.30.465.10:FF:000014">
    <property type="entry name" value="D-lactate dehydrogenase (Cytochrome), putative"/>
    <property type="match status" value="1"/>
</dbReference>
<dbReference type="GO" id="GO:0008270">
    <property type="term" value="F:zinc ion binding"/>
    <property type="evidence" value="ECO:0007669"/>
    <property type="project" value="InterPro"/>
</dbReference>
<keyword evidence="8" id="KW-0274">FAD</keyword>
<dbReference type="InterPro" id="IPR036318">
    <property type="entry name" value="FAD-bd_PCMH-like_sf"/>
</dbReference>
<dbReference type="Gene3D" id="3.30.70.2740">
    <property type="match status" value="1"/>
</dbReference>
<dbReference type="InterPro" id="IPR045306">
    <property type="entry name" value="SDH-like"/>
</dbReference>
<evidence type="ECO:0000313" key="15">
    <source>
        <dbReference type="EMBL" id="KAK5055153.1"/>
    </source>
</evidence>
<accession>A0AAV9NFJ1</accession>
<name>A0AAV9NFJ1_9EURO</name>
<dbReference type="GO" id="GO:0005739">
    <property type="term" value="C:mitochondrion"/>
    <property type="evidence" value="ECO:0007669"/>
    <property type="project" value="TreeGrafter"/>
</dbReference>
<evidence type="ECO:0000256" key="10">
    <source>
        <dbReference type="ARBA" id="ARBA00023002"/>
    </source>
</evidence>
<dbReference type="InterPro" id="IPR006094">
    <property type="entry name" value="Oxid_FAD_bind_N"/>
</dbReference>
<evidence type="ECO:0000256" key="12">
    <source>
        <dbReference type="RuleBase" id="RU361277"/>
    </source>
</evidence>
<dbReference type="Pfam" id="PF00107">
    <property type="entry name" value="ADH_zinc_N"/>
    <property type="match status" value="1"/>
</dbReference>
<evidence type="ECO:0000256" key="11">
    <source>
        <dbReference type="ARBA" id="ARBA00023027"/>
    </source>
</evidence>
<evidence type="ECO:0000256" key="13">
    <source>
        <dbReference type="SAM" id="MobiDB-lite"/>
    </source>
</evidence>
<proteinExistence type="inferred from homology"/>
<dbReference type="CDD" id="cd05285">
    <property type="entry name" value="sorbitol_DH"/>
    <property type="match status" value="1"/>
</dbReference>
<dbReference type="FunFam" id="3.30.70.2740:FF:000001">
    <property type="entry name" value="D-lactate dehydrogenase mitochondrial"/>
    <property type="match status" value="1"/>
</dbReference>
<dbReference type="InterPro" id="IPR016169">
    <property type="entry name" value="FAD-bd_PCMH_sub2"/>
</dbReference>
<evidence type="ECO:0000256" key="2">
    <source>
        <dbReference type="ARBA" id="ARBA00001974"/>
    </source>
</evidence>
<dbReference type="InterPro" id="IPR002328">
    <property type="entry name" value="ADH_Zn_CS"/>
</dbReference>
<keyword evidence="6" id="KW-0285">Flavoprotein</keyword>
<dbReference type="InterPro" id="IPR016166">
    <property type="entry name" value="FAD-bd_PCMH"/>
</dbReference>
<dbReference type="SUPFAM" id="SSF56176">
    <property type="entry name" value="FAD-binding/transporter-associated domain-like"/>
    <property type="match status" value="1"/>
</dbReference>
<sequence>MKQVLRLRPAASNFLQSIERSQPRQFCATRSFHNSTAWLQEKDADEKPSFRGQLYQSTSDRLQRERADQARYIKDAEASNPGQGRTLALSIVILSVAGVAYVLGTRSEKAVDTSSTTSLTRALKPQHDTRTSVLQAAWTDLALIVGKEHVSTVSGDLDAHSGSEWSSYAVKPNERPFAIVYPASTEEVSKVMKMCHDRKIPVTALSGGTSLEGHFAPTRGGICIDLGRMDKILKFHPEDLDIVVQPALGWEDLNEDLAEHGMFFPPDPGPGAKIGGMVGTGCSGTNAYRYGTMRDWVVSLTVVLADGTVIKTRRRPRKSSAGYNLTQMFIGSEGTLGIVTEATLKVTVLPKSQNVAVATFPTIHAAADCVAKVVGEGIQVAGMEILDDVQMRCINKSGTTSRQWQEAPTLFFKFAGTPDGIKEQIQTVQKIAKSAKNEKFEFARNNDEALELWSARKEALWSVMAMKRDANDHVWTTDVAVPISRLADIIQETRDDVAKNGLLGGICGHVGDGNFHTILLYNDTEKKVAEEVVHRMCKRAIEMEGTVTGEHGVGLKKREFLIEELGEDTINAMRKENNSFVLRGIKDVFFEDRPVPKLSNPHDVLLQVNFTGICGSDVHYWQHGRIGHYVVNDPMVLGHESAGTVLEVGTEVKSLKKGDRVAMEPGVPCRRCIRCKEGKYNLCFEMAFAATPPYDGTLAKYYVLPEDFCYKLPDHVSLEEGALFEPLAVGVHITKQAGVKQGDTVIVFGAGPVGLLCAAVSRAFGAKKVIAVDINEERLDFAKSFVADATFVPSKVSAQENAQRLKDEHDLGQGADVAIDASGAEPSVQTAIHAVRNGGTYVQGGMGRDEITFPIMAACTKELTIRGSFRYASGDYQVALDLVSSGKIDVKKLISRKVGFDEAVQAFEDVKAGKAIKVLIEGPK</sequence>
<comment type="similarity">
    <text evidence="5 12">Belongs to the zinc-containing alcohol dehydrogenase family.</text>
</comment>
<keyword evidence="7 12" id="KW-0479">Metal-binding</keyword>
<evidence type="ECO:0000256" key="7">
    <source>
        <dbReference type="ARBA" id="ARBA00022723"/>
    </source>
</evidence>
<evidence type="ECO:0000256" key="9">
    <source>
        <dbReference type="ARBA" id="ARBA00022833"/>
    </source>
</evidence>
<dbReference type="RefSeq" id="XP_064707584.1">
    <property type="nucleotide sequence ID" value="XM_064856408.1"/>
</dbReference>
<dbReference type="GO" id="GO:1903457">
    <property type="term" value="P:lactate catabolic process"/>
    <property type="evidence" value="ECO:0007669"/>
    <property type="project" value="TreeGrafter"/>
</dbReference>
<dbReference type="PANTHER" id="PTHR11748:SF116">
    <property type="entry name" value="D-LACTATE DEHYDROGENASE (CYTOCHROME) (AFU_ORTHOLOGUE AFUA_7G02560)"/>
    <property type="match status" value="1"/>
</dbReference>
<dbReference type="SUPFAM" id="SSF50129">
    <property type="entry name" value="GroES-like"/>
    <property type="match status" value="1"/>
</dbReference>
<dbReference type="GO" id="GO:0071949">
    <property type="term" value="F:FAD binding"/>
    <property type="evidence" value="ECO:0007669"/>
    <property type="project" value="InterPro"/>
</dbReference>
<comment type="caution">
    <text evidence="15">The sequence shown here is derived from an EMBL/GenBank/DDBJ whole genome shotgun (WGS) entry which is preliminary data.</text>
</comment>
<dbReference type="InterPro" id="IPR016164">
    <property type="entry name" value="FAD-linked_Oxase-like_C"/>
</dbReference>
<reference evidence="15 16" key="1">
    <citation type="submission" date="2023-08" db="EMBL/GenBank/DDBJ databases">
        <title>Black Yeasts Isolated from many extreme environments.</title>
        <authorList>
            <person name="Coleine C."/>
            <person name="Stajich J.E."/>
            <person name="Selbmann L."/>
        </authorList>
    </citation>
    <scope>NUCLEOTIDE SEQUENCE [LARGE SCALE GENOMIC DNA]</scope>
    <source>
        <strain evidence="15 16">CCFEE 5792</strain>
    </source>
</reference>
<feature type="region of interest" description="Disordered" evidence="13">
    <location>
        <begin position="39"/>
        <end position="61"/>
    </location>
</feature>
<evidence type="ECO:0000256" key="6">
    <source>
        <dbReference type="ARBA" id="ARBA00022630"/>
    </source>
</evidence>
<dbReference type="Proteomes" id="UP001358417">
    <property type="component" value="Unassembled WGS sequence"/>
</dbReference>
<evidence type="ECO:0000256" key="8">
    <source>
        <dbReference type="ARBA" id="ARBA00022827"/>
    </source>
</evidence>
<dbReference type="InterPro" id="IPR004113">
    <property type="entry name" value="FAD-bd_oxidored_4_C"/>
</dbReference>
<dbReference type="Pfam" id="PF08240">
    <property type="entry name" value="ADH_N"/>
    <property type="match status" value="1"/>
</dbReference>
<comment type="cofactor">
    <cofactor evidence="1 12">
        <name>Zn(2+)</name>
        <dbReference type="ChEBI" id="CHEBI:29105"/>
    </cofactor>
</comment>
<evidence type="ECO:0000256" key="5">
    <source>
        <dbReference type="ARBA" id="ARBA00008072"/>
    </source>
</evidence>
<evidence type="ECO:0000256" key="4">
    <source>
        <dbReference type="ARBA" id="ARBA00008000"/>
    </source>
</evidence>
<evidence type="ECO:0000313" key="16">
    <source>
        <dbReference type="Proteomes" id="UP001358417"/>
    </source>
</evidence>
<evidence type="ECO:0000256" key="1">
    <source>
        <dbReference type="ARBA" id="ARBA00001947"/>
    </source>
</evidence>
<gene>
    <name evidence="15" type="ORF">LTR84_012901</name>
</gene>
<dbReference type="InterPro" id="IPR013149">
    <property type="entry name" value="ADH-like_C"/>
</dbReference>
<keyword evidence="16" id="KW-1185">Reference proteome</keyword>
<protein>
    <recommendedName>
        <fullName evidence="14">FAD-binding PCMH-type domain-containing protein</fullName>
    </recommendedName>
</protein>
<organism evidence="15 16">
    <name type="scientific">Exophiala bonariae</name>
    <dbReference type="NCBI Taxonomy" id="1690606"/>
    <lineage>
        <taxon>Eukaryota</taxon>
        <taxon>Fungi</taxon>
        <taxon>Dikarya</taxon>
        <taxon>Ascomycota</taxon>
        <taxon>Pezizomycotina</taxon>
        <taxon>Eurotiomycetes</taxon>
        <taxon>Chaetothyriomycetidae</taxon>
        <taxon>Chaetothyriales</taxon>
        <taxon>Herpotrichiellaceae</taxon>
        <taxon>Exophiala</taxon>
    </lineage>
</organism>
<dbReference type="EMBL" id="JAVRRD010000009">
    <property type="protein sequence ID" value="KAK5055153.1"/>
    <property type="molecule type" value="Genomic_DNA"/>
</dbReference>
<comment type="similarity">
    <text evidence="4">Belongs to the FAD-binding oxidoreductase/transferase type 4 family.</text>
</comment>
<dbReference type="FunFam" id="3.40.50.720:FF:000068">
    <property type="entry name" value="Sorbitol dehydrogenase"/>
    <property type="match status" value="1"/>
</dbReference>
<dbReference type="GO" id="GO:0008720">
    <property type="term" value="F:D-lactate dehydrogenase (NAD+) activity"/>
    <property type="evidence" value="ECO:0007669"/>
    <property type="project" value="TreeGrafter"/>
</dbReference>
<comment type="pathway">
    <text evidence="3">Carbohydrate degradation.</text>
</comment>
<comment type="cofactor">
    <cofactor evidence="2">
        <name>FAD</name>
        <dbReference type="ChEBI" id="CHEBI:57692"/>
    </cofactor>
</comment>
<dbReference type="Gene3D" id="3.90.180.10">
    <property type="entry name" value="Medium-chain alcohol dehydrogenases, catalytic domain"/>
    <property type="match status" value="1"/>
</dbReference>
<dbReference type="SUPFAM" id="SSF55103">
    <property type="entry name" value="FAD-linked oxidases, C-terminal domain"/>
    <property type="match status" value="1"/>
</dbReference>
<dbReference type="Pfam" id="PF01565">
    <property type="entry name" value="FAD_binding_4"/>
    <property type="match status" value="1"/>
</dbReference>
<feature type="domain" description="FAD-binding PCMH-type" evidence="14">
    <location>
        <begin position="172"/>
        <end position="349"/>
    </location>
</feature>
<dbReference type="AlphaFoldDB" id="A0AAV9NFJ1"/>
<dbReference type="Gene3D" id="3.40.50.720">
    <property type="entry name" value="NAD(P)-binding Rossmann-like Domain"/>
    <property type="match status" value="1"/>
</dbReference>
<dbReference type="InterPro" id="IPR011032">
    <property type="entry name" value="GroES-like_sf"/>
</dbReference>
<dbReference type="PROSITE" id="PS00059">
    <property type="entry name" value="ADH_ZINC"/>
    <property type="match status" value="1"/>
</dbReference>
<keyword evidence="10" id="KW-0560">Oxidoreductase</keyword>
<feature type="compositionally biased region" description="Basic and acidic residues" evidence="13">
    <location>
        <begin position="40"/>
        <end position="49"/>
    </location>
</feature>
<dbReference type="Pfam" id="PF02913">
    <property type="entry name" value="FAD-oxidase_C"/>
    <property type="match status" value="1"/>
</dbReference>
<dbReference type="GO" id="GO:0004458">
    <property type="term" value="F:D-lactate dehydrogenase (cytochrome) activity"/>
    <property type="evidence" value="ECO:0007669"/>
    <property type="project" value="TreeGrafter"/>
</dbReference>
<dbReference type="PROSITE" id="PS51387">
    <property type="entry name" value="FAD_PCMH"/>
    <property type="match status" value="1"/>
</dbReference>